<dbReference type="Proteomes" id="UP000007110">
    <property type="component" value="Unassembled WGS sequence"/>
</dbReference>
<sequence>MEPSTYDVADSEMCESATMESGCSSEETLSVLRSCDLTTAISRGKASEEMLERCAQEGRIDVRNKEGQTPLMLACLTGLEDVVKFLLANGANPNSNSLMKGNTPLHFACMVEDTVEEEYLSGRCYQPKKWTTIKVSIVKLLLKYGASVQKNLDGWTPACVAAFNMFKDIVDFFLLIDDGSPLEDKITASQILGVSQATLDEPALKDAFNSFRRALDLQEDAGVITGQAETSELALCFSKLSLTEFHTSEEIWSVRSSESAFKAHAFLVGERLFPPSLKQKYLYPSLTHFASLLMFQEDMVEAGFQIFSYTLGLERCGELKLGTVLDHIADKYQDHCVYDGKKAPQPLVRQRARDLLCAYDSVVNNVNVHIDSMSGMCHSLIDSFGDILFAEVFSGFGFDDLKSTLEDVEKLLRVIQGRAFRERQDEYPKMPSVAHKIMKLLLELLDSGRDLIDRSHLLKVKFVLLRVLMSDNASYQDVSCEETPFQDESGGNTLLHFVAYFTYSVEYMECIQDLAQDLALVLLRHGCPLDAVNAGGDTARDLLQHGGLEDQNIHLIQTLVSPPTTVLRLEEAAARVVLRHKINYQDVLPLTLRELVDGGTAELELELLKLLQTNEDSSEDSSEDNSEDSSEDSE</sequence>
<dbReference type="InParanoid" id="A0A7M7PIU6"/>
<dbReference type="RefSeq" id="XP_030852140.1">
    <property type="nucleotide sequence ID" value="XM_030996280.1"/>
</dbReference>
<dbReference type="PROSITE" id="PS50297">
    <property type="entry name" value="ANK_REP_REGION"/>
    <property type="match status" value="1"/>
</dbReference>
<protein>
    <submittedName>
        <fullName evidence="5">Uncharacterized protein</fullName>
    </submittedName>
</protein>
<keyword evidence="6" id="KW-1185">Reference proteome</keyword>
<dbReference type="PANTHER" id="PTHR24173:SF83">
    <property type="entry name" value="SOCS BOX DOMAIN-CONTAINING PROTEIN"/>
    <property type="match status" value="1"/>
</dbReference>
<dbReference type="GeneID" id="115928651"/>
<organism evidence="5 6">
    <name type="scientific">Strongylocentrotus purpuratus</name>
    <name type="common">Purple sea urchin</name>
    <dbReference type="NCBI Taxonomy" id="7668"/>
    <lineage>
        <taxon>Eukaryota</taxon>
        <taxon>Metazoa</taxon>
        <taxon>Echinodermata</taxon>
        <taxon>Eleutherozoa</taxon>
        <taxon>Echinozoa</taxon>
        <taxon>Echinoidea</taxon>
        <taxon>Euechinoidea</taxon>
        <taxon>Echinacea</taxon>
        <taxon>Camarodonta</taxon>
        <taxon>Echinidea</taxon>
        <taxon>Strongylocentrotidae</taxon>
        <taxon>Strongylocentrotus</taxon>
    </lineage>
</organism>
<dbReference type="KEGG" id="spu:115928651"/>
<evidence type="ECO:0000313" key="5">
    <source>
        <dbReference type="EnsemblMetazoa" id="XP_030852140"/>
    </source>
</evidence>
<keyword evidence="1" id="KW-0677">Repeat</keyword>
<evidence type="ECO:0000256" key="3">
    <source>
        <dbReference type="PROSITE-ProRule" id="PRU00023"/>
    </source>
</evidence>
<evidence type="ECO:0000256" key="1">
    <source>
        <dbReference type="ARBA" id="ARBA00022737"/>
    </source>
</evidence>
<accession>A0A7M7PIU6</accession>
<feature type="region of interest" description="Disordered" evidence="4">
    <location>
        <begin position="612"/>
        <end position="634"/>
    </location>
</feature>
<dbReference type="Gene3D" id="1.25.40.20">
    <property type="entry name" value="Ankyrin repeat-containing domain"/>
    <property type="match status" value="1"/>
</dbReference>
<dbReference type="InterPro" id="IPR002110">
    <property type="entry name" value="Ankyrin_rpt"/>
</dbReference>
<feature type="repeat" description="ANK" evidence="3">
    <location>
        <begin position="66"/>
        <end position="98"/>
    </location>
</feature>
<dbReference type="EnsemblMetazoa" id="XM_030996280">
    <property type="protein sequence ID" value="XP_030852140"/>
    <property type="gene ID" value="LOC115928651"/>
</dbReference>
<dbReference type="PANTHER" id="PTHR24173">
    <property type="entry name" value="ANKYRIN REPEAT CONTAINING"/>
    <property type="match status" value="1"/>
</dbReference>
<dbReference type="PROSITE" id="PS50088">
    <property type="entry name" value="ANK_REPEAT"/>
    <property type="match status" value="1"/>
</dbReference>
<feature type="compositionally biased region" description="Acidic residues" evidence="4">
    <location>
        <begin position="616"/>
        <end position="634"/>
    </location>
</feature>
<proteinExistence type="predicted"/>
<keyword evidence="2 3" id="KW-0040">ANK repeat</keyword>
<dbReference type="SMART" id="SM00248">
    <property type="entry name" value="ANK"/>
    <property type="match status" value="4"/>
</dbReference>
<reference evidence="5" key="2">
    <citation type="submission" date="2021-01" db="UniProtKB">
        <authorList>
            <consortium name="EnsemblMetazoa"/>
        </authorList>
    </citation>
    <scope>IDENTIFICATION</scope>
</reference>
<evidence type="ECO:0000256" key="4">
    <source>
        <dbReference type="SAM" id="MobiDB-lite"/>
    </source>
</evidence>
<dbReference type="SUPFAM" id="SSF48403">
    <property type="entry name" value="Ankyrin repeat"/>
    <property type="match status" value="1"/>
</dbReference>
<evidence type="ECO:0000256" key="2">
    <source>
        <dbReference type="ARBA" id="ARBA00023043"/>
    </source>
</evidence>
<dbReference type="InterPro" id="IPR036770">
    <property type="entry name" value="Ankyrin_rpt-contain_sf"/>
</dbReference>
<reference evidence="6" key="1">
    <citation type="submission" date="2015-02" db="EMBL/GenBank/DDBJ databases">
        <title>Genome sequencing for Strongylocentrotus purpuratus.</title>
        <authorList>
            <person name="Murali S."/>
            <person name="Liu Y."/>
            <person name="Vee V."/>
            <person name="English A."/>
            <person name="Wang M."/>
            <person name="Skinner E."/>
            <person name="Han Y."/>
            <person name="Muzny D.M."/>
            <person name="Worley K.C."/>
            <person name="Gibbs R.A."/>
        </authorList>
    </citation>
    <scope>NUCLEOTIDE SEQUENCE</scope>
</reference>
<dbReference type="Pfam" id="PF12796">
    <property type="entry name" value="Ank_2"/>
    <property type="match status" value="1"/>
</dbReference>
<evidence type="ECO:0000313" key="6">
    <source>
        <dbReference type="Proteomes" id="UP000007110"/>
    </source>
</evidence>
<dbReference type="AlphaFoldDB" id="A0A7M7PIU6"/>
<name>A0A7M7PIU6_STRPU</name>